<dbReference type="InterPro" id="IPR002110">
    <property type="entry name" value="Ankyrin_rpt"/>
</dbReference>
<feature type="repeat" description="ANK" evidence="7">
    <location>
        <begin position="40"/>
        <end position="67"/>
    </location>
</feature>
<keyword evidence="6 8" id="KW-0472">Membrane</keyword>
<evidence type="ECO:0000256" key="1">
    <source>
        <dbReference type="ARBA" id="ARBA00004141"/>
    </source>
</evidence>
<comment type="caution">
    <text evidence="10">The sequence shown here is derived from an EMBL/GenBank/DDBJ whole genome shotgun (WGS) entry which is preliminary data.</text>
</comment>
<dbReference type="Pfam" id="PF12796">
    <property type="entry name" value="Ank_2"/>
    <property type="match status" value="1"/>
</dbReference>
<reference evidence="11" key="1">
    <citation type="journal article" date="2020" name="Nat. Commun.">
        <title>Genome assembly of wild tea tree DASZ reveals pedigree and selection history of tea varieties.</title>
        <authorList>
            <person name="Zhang W."/>
            <person name="Zhang Y."/>
            <person name="Qiu H."/>
            <person name="Guo Y."/>
            <person name="Wan H."/>
            <person name="Zhang X."/>
            <person name="Scossa F."/>
            <person name="Alseekh S."/>
            <person name="Zhang Q."/>
            <person name="Wang P."/>
            <person name="Xu L."/>
            <person name="Schmidt M.H."/>
            <person name="Jia X."/>
            <person name="Li D."/>
            <person name="Zhu A."/>
            <person name="Guo F."/>
            <person name="Chen W."/>
            <person name="Ni D."/>
            <person name="Usadel B."/>
            <person name="Fernie A.R."/>
            <person name="Wen W."/>
        </authorList>
    </citation>
    <scope>NUCLEOTIDE SEQUENCE [LARGE SCALE GENOMIC DNA]</scope>
    <source>
        <strain evidence="11">cv. G240</strain>
    </source>
</reference>
<keyword evidence="11" id="KW-1185">Reference proteome</keyword>
<accession>A0A7J7HXG9</accession>
<evidence type="ECO:0000256" key="6">
    <source>
        <dbReference type="ARBA" id="ARBA00023136"/>
    </source>
</evidence>
<reference evidence="10 11" key="2">
    <citation type="submission" date="2020-07" db="EMBL/GenBank/DDBJ databases">
        <title>Genome assembly of wild tea tree DASZ reveals pedigree and selection history of tea varieties.</title>
        <authorList>
            <person name="Zhang W."/>
        </authorList>
    </citation>
    <scope>NUCLEOTIDE SEQUENCE [LARGE SCALE GENOMIC DNA]</scope>
    <source>
        <strain evidence="11">cv. G240</strain>
        <tissue evidence="10">Leaf</tissue>
    </source>
</reference>
<evidence type="ECO:0000256" key="3">
    <source>
        <dbReference type="ARBA" id="ARBA00022737"/>
    </source>
</evidence>
<dbReference type="SUPFAM" id="SSF48403">
    <property type="entry name" value="Ankyrin repeat"/>
    <property type="match status" value="1"/>
</dbReference>
<dbReference type="EMBL" id="JACBKZ010000002">
    <property type="protein sequence ID" value="KAF5956816.1"/>
    <property type="molecule type" value="Genomic_DNA"/>
</dbReference>
<dbReference type="GO" id="GO:0005886">
    <property type="term" value="C:plasma membrane"/>
    <property type="evidence" value="ECO:0007669"/>
    <property type="project" value="TreeGrafter"/>
</dbReference>
<evidence type="ECO:0000256" key="5">
    <source>
        <dbReference type="ARBA" id="ARBA00023043"/>
    </source>
</evidence>
<dbReference type="AlphaFoldDB" id="A0A7J7HXG9"/>
<feature type="domain" description="PGG" evidence="9">
    <location>
        <begin position="171"/>
        <end position="270"/>
    </location>
</feature>
<proteinExistence type="predicted"/>
<feature type="transmembrane region" description="Helical" evidence="8">
    <location>
        <begin position="178"/>
        <end position="196"/>
    </location>
</feature>
<sequence>MDPGLYKAAKEGNTVVLEQYVDQLEAQDWKKDLAKEPDVHGWTPLHYAVRFGHVQRAKQLLDSDNSIAYLIADRDDNKTALHVAASLGHVSVIQELISQCPDCWEMVNHKGQNILHVVVENEKKMVIKFILKNYSLSGLINQKDVDGNTPLHLIATGSHKRRIVSSWCYTRKARDTHLMVATLIATVTFAAGFTMTGGYNSNDGPNQGMAILTREAAFKAFVVTDSMTMILSTCAVLIYFASADYGDQTKLLYRYSLTAGLLMIATGAMFLECIQGSNIKEGIFLNIRSSDSSNAKLHLRNRSKKVALQAHHCLKILLGLYILRPDDNEAHCHLFLDSGHLVIHEDGIFPRDIPIIMHFLVREVNVLNGPTSQEHTVLQDLVNNPFQDLTPVKLESDAAEKYRKEYITRMLPNSSFPDVV</sequence>
<evidence type="ECO:0000259" key="9">
    <source>
        <dbReference type="Pfam" id="PF13962"/>
    </source>
</evidence>
<evidence type="ECO:0000256" key="8">
    <source>
        <dbReference type="SAM" id="Phobius"/>
    </source>
</evidence>
<organism evidence="10 11">
    <name type="scientific">Camellia sinensis</name>
    <name type="common">Tea plant</name>
    <name type="synonym">Thea sinensis</name>
    <dbReference type="NCBI Taxonomy" id="4442"/>
    <lineage>
        <taxon>Eukaryota</taxon>
        <taxon>Viridiplantae</taxon>
        <taxon>Streptophyta</taxon>
        <taxon>Embryophyta</taxon>
        <taxon>Tracheophyta</taxon>
        <taxon>Spermatophyta</taxon>
        <taxon>Magnoliopsida</taxon>
        <taxon>eudicotyledons</taxon>
        <taxon>Gunneridae</taxon>
        <taxon>Pentapetalae</taxon>
        <taxon>asterids</taxon>
        <taxon>Ericales</taxon>
        <taxon>Theaceae</taxon>
        <taxon>Camellia</taxon>
    </lineage>
</organism>
<dbReference type="Pfam" id="PF13962">
    <property type="entry name" value="PGG"/>
    <property type="match status" value="1"/>
</dbReference>
<evidence type="ECO:0000256" key="4">
    <source>
        <dbReference type="ARBA" id="ARBA00022989"/>
    </source>
</evidence>
<evidence type="ECO:0000256" key="7">
    <source>
        <dbReference type="PROSITE-ProRule" id="PRU00023"/>
    </source>
</evidence>
<dbReference type="InterPro" id="IPR036770">
    <property type="entry name" value="Ankyrin_rpt-contain_sf"/>
</dbReference>
<dbReference type="SMART" id="SM00248">
    <property type="entry name" value="ANK"/>
    <property type="match status" value="4"/>
</dbReference>
<dbReference type="PROSITE" id="PS50297">
    <property type="entry name" value="ANK_REP_REGION"/>
    <property type="match status" value="2"/>
</dbReference>
<gene>
    <name evidence="10" type="ORF">HYC85_004041</name>
</gene>
<dbReference type="PANTHER" id="PTHR24186:SF50">
    <property type="entry name" value="ANKYRIN REPEAT-CONTAINING PROTEIN ITN1-LIKE ISOFORM X1"/>
    <property type="match status" value="1"/>
</dbReference>
<comment type="subcellular location">
    <subcellularLocation>
        <location evidence="1">Membrane</location>
        <topology evidence="1">Multi-pass membrane protein</topology>
    </subcellularLocation>
</comment>
<dbReference type="PANTHER" id="PTHR24186">
    <property type="entry name" value="PROTEIN PHOSPHATASE 1 REGULATORY SUBUNIT"/>
    <property type="match status" value="1"/>
</dbReference>
<dbReference type="InterPro" id="IPR026961">
    <property type="entry name" value="PGG_dom"/>
</dbReference>
<name>A0A7J7HXG9_CAMSI</name>
<protein>
    <recommendedName>
        <fullName evidence="9">PGG domain-containing protein</fullName>
    </recommendedName>
</protein>
<evidence type="ECO:0000313" key="11">
    <source>
        <dbReference type="Proteomes" id="UP000593564"/>
    </source>
</evidence>
<keyword evidence="4 8" id="KW-1133">Transmembrane helix</keyword>
<keyword evidence="2 8" id="KW-0812">Transmembrane</keyword>
<evidence type="ECO:0000256" key="2">
    <source>
        <dbReference type="ARBA" id="ARBA00022692"/>
    </source>
</evidence>
<evidence type="ECO:0000313" key="10">
    <source>
        <dbReference type="EMBL" id="KAF5956816.1"/>
    </source>
</evidence>
<dbReference type="PROSITE" id="PS50088">
    <property type="entry name" value="ANK_REPEAT"/>
    <property type="match status" value="2"/>
</dbReference>
<dbReference type="Proteomes" id="UP000593564">
    <property type="component" value="Unassembled WGS sequence"/>
</dbReference>
<feature type="transmembrane region" description="Helical" evidence="8">
    <location>
        <begin position="216"/>
        <end position="240"/>
    </location>
</feature>
<feature type="repeat" description="ANK" evidence="7">
    <location>
        <begin position="76"/>
        <end position="98"/>
    </location>
</feature>
<dbReference type="Gene3D" id="1.25.40.20">
    <property type="entry name" value="Ankyrin repeat-containing domain"/>
    <property type="match status" value="1"/>
</dbReference>
<feature type="transmembrane region" description="Helical" evidence="8">
    <location>
        <begin position="252"/>
        <end position="271"/>
    </location>
</feature>
<keyword evidence="5 7" id="KW-0040">ANK repeat</keyword>
<keyword evidence="3" id="KW-0677">Repeat</keyword>